<gene>
    <name evidence="2" type="ORF">PUW23_07155</name>
</gene>
<dbReference type="EMBL" id="CP118101">
    <property type="protein sequence ID" value="WDH83984.1"/>
    <property type="molecule type" value="Genomic_DNA"/>
</dbReference>
<evidence type="ECO:0000313" key="2">
    <source>
        <dbReference type="EMBL" id="WDH83984.1"/>
    </source>
</evidence>
<proteinExistence type="predicted"/>
<dbReference type="AlphaFoldDB" id="A0AAX3N5L9"/>
<dbReference type="Proteomes" id="UP001220962">
    <property type="component" value="Chromosome"/>
</dbReference>
<evidence type="ECO:0000259" key="1">
    <source>
        <dbReference type="Pfam" id="PF01636"/>
    </source>
</evidence>
<dbReference type="RefSeq" id="WP_047912018.1">
    <property type="nucleotide sequence ID" value="NZ_CP118101.1"/>
</dbReference>
<dbReference type="InterPro" id="IPR002575">
    <property type="entry name" value="Aminoglycoside_PTrfase"/>
</dbReference>
<evidence type="ECO:0000313" key="3">
    <source>
        <dbReference type="Proteomes" id="UP001220962"/>
    </source>
</evidence>
<accession>A0AAX3N5L9</accession>
<sequence>MSQYLLDIRWEEKNDKVDVLLKPGSSPEMTALEAGLEAQVFQIVPDEEENSLVLKIWNRDSRPDIRRQYKLLELLHSYGMPVSRPLGWGYDLNGNQVLLTPYDGAPVTRLGAAVVRKLAKMLTDIHKLPVDTEFGDLLPEYDFMFYFYPAIDQHEDIKRLLMPLLERANLNHHSVIHGDFNLGNVLEQEGQYKIIDWTNGQLGDARYDIAWSVIVMRIFAGERNAAVYRAACLSATAYTDEELELFEAIATLRGVLLSRGSDLLKGKDMLKRVRNILNENKYLTADVIV</sequence>
<protein>
    <submittedName>
        <fullName evidence="2">Aminoglycoside phosphotransferase family protein</fullName>
    </submittedName>
</protein>
<dbReference type="SUPFAM" id="SSF56112">
    <property type="entry name" value="Protein kinase-like (PK-like)"/>
    <property type="match status" value="1"/>
</dbReference>
<name>A0AAX3N5L9_9BACL</name>
<dbReference type="Gene3D" id="3.90.1200.10">
    <property type="match status" value="1"/>
</dbReference>
<feature type="domain" description="Aminoglycoside phosphotransferase" evidence="1">
    <location>
        <begin position="29"/>
        <end position="232"/>
    </location>
</feature>
<organism evidence="2 3">
    <name type="scientific">Paenibacillus urinalis</name>
    <dbReference type="NCBI Taxonomy" id="521520"/>
    <lineage>
        <taxon>Bacteria</taxon>
        <taxon>Bacillati</taxon>
        <taxon>Bacillota</taxon>
        <taxon>Bacilli</taxon>
        <taxon>Bacillales</taxon>
        <taxon>Paenibacillaceae</taxon>
        <taxon>Paenibacillus</taxon>
    </lineage>
</organism>
<dbReference type="Pfam" id="PF01636">
    <property type="entry name" value="APH"/>
    <property type="match status" value="1"/>
</dbReference>
<dbReference type="InterPro" id="IPR011009">
    <property type="entry name" value="Kinase-like_dom_sf"/>
</dbReference>
<reference evidence="2" key="1">
    <citation type="submission" date="2023-02" db="EMBL/GenBank/DDBJ databases">
        <title>Pathogen: clinical or host-associated sample.</title>
        <authorList>
            <person name="Hergert J."/>
            <person name="Casey R."/>
            <person name="Wagner J."/>
            <person name="Young E.L."/>
            <person name="Oakeson K.F."/>
        </authorList>
    </citation>
    <scope>NUCLEOTIDE SEQUENCE</scope>
    <source>
        <strain evidence="2">2022CK-00830</strain>
    </source>
</reference>